<accession>A0A0I9SDK0</accession>
<comment type="caution">
    <text evidence="1">The sequence shown here is derived from an EMBL/GenBank/DDBJ whole genome shotgun (WGS) entry which is preliminary data.</text>
</comment>
<sequence>MNKILILIIATLCFSSCNNKEKNCSLMYCQPEIEIEEYPDSSFFSNITCMTYYKNKIYVLDKKRGDIVALSDNLKEMEYVSKHGEAPYETTWPFTFNVLDDTVYVVDFGTRSMKKFHKGVFYGDFSLSNANENRFSLNDSLIFLSANTDSTSFLMIDKYHPDKQIPMGKVVREKTPFKTIISNKKHILYDQGKGIFSVSDCYPYIEQYNVHGEYIKTFDISSIPIMKEAMAIAEKNSNKENTIYVYICDAYLANDHIYILCSSRSSSGDYRVNTILKLSINDEMKHISTYILPHDIYSSFCVSDTYLFASQEVAGVTIEKIKIGDEKSNTE</sequence>
<organism evidence="1">
    <name type="scientific">Bacteroides fragilis</name>
    <dbReference type="NCBI Taxonomy" id="817"/>
    <lineage>
        <taxon>Bacteria</taxon>
        <taxon>Pseudomonadati</taxon>
        <taxon>Bacteroidota</taxon>
        <taxon>Bacteroidia</taxon>
        <taxon>Bacteroidales</taxon>
        <taxon>Bacteroidaceae</taxon>
        <taxon>Bacteroides</taxon>
    </lineage>
</organism>
<reference evidence="1" key="1">
    <citation type="book" date="2014" name="THE 24TH EUROPEAN CONGRESS OF CLINICAL MICROBIOLOGY AND INFECTIOUS DISEASES" publisher="ECCMID 2014" city="Barcelona, Spain">
        <title>Identification of resistance genes in three multidrug-resistant Bacteroides fragilis isolates by whole genome sequencing.</title>
        <editorList>
            <person name="Unknown"/>
            <person name="A."/>
        </editorList>
        <authorList>
            <person name="Sydenham T.V."/>
            <person name="Hasman H."/>
            <person name="Wang M."/>
            <person name="Soki J."/>
            <person name="Nagy E."/>
            <person name="Justesen U.S."/>
        </authorList>
    </citation>
    <scope>NUCLEOTIDE SEQUENCE</scope>
    <source>
        <strain evidence="1">DCMOUH0018B</strain>
    </source>
</reference>
<gene>
    <name evidence="1" type="ORF">EE52_0201535</name>
</gene>
<evidence type="ECO:0008006" key="2">
    <source>
        <dbReference type="Google" id="ProtNLM"/>
    </source>
</evidence>
<dbReference type="RefSeq" id="WP_044299481.1">
    <property type="nucleotide sequence ID" value="NZ_CAEUHN010000001.1"/>
</dbReference>
<dbReference type="EMBL" id="JMZZ02000035">
    <property type="protein sequence ID" value="KFX76407.1"/>
    <property type="molecule type" value="Genomic_DNA"/>
</dbReference>
<dbReference type="AlphaFoldDB" id="A0A0I9SDK0"/>
<reference evidence="1" key="2">
    <citation type="submission" date="2014-07" db="EMBL/GenBank/DDBJ databases">
        <title>Genetics and epidemiology of antimicrobial resistance in B. fragilis group.</title>
        <authorList>
            <person name="Sydenham T.V."/>
            <person name="Hasman H."/>
            <person name="Kemp M."/>
            <person name="Justesen U.S."/>
        </authorList>
    </citation>
    <scope>NUCLEOTIDE SEQUENCE [LARGE SCALE GENOMIC DNA]</scope>
    <source>
        <strain evidence="1">DCMOUH0018B</strain>
    </source>
</reference>
<dbReference type="PATRIC" id="fig|817.53.peg.325"/>
<evidence type="ECO:0000313" key="1">
    <source>
        <dbReference type="EMBL" id="KFX76407.1"/>
    </source>
</evidence>
<proteinExistence type="predicted"/>
<name>A0A0I9SDK0_BACFG</name>
<protein>
    <recommendedName>
        <fullName evidence="2">6-bladed beta-propeller</fullName>
    </recommendedName>
</protein>